<feature type="region of interest" description="Disordered" evidence="1">
    <location>
        <begin position="1"/>
        <end position="22"/>
    </location>
</feature>
<sequence>MEEHPRFSMMSEPAIEGSPTMPSDDMFSWKAGMKTPERPNAVKHFTDEPMFWRGYTSEEEVASPIENDGMSFRTTSTLSDISETASRLSSASFPEQLAHNCGRVEQQCNRAQAITLVPAGKVKVVSMPKLVDVSTTPRMRRPAPITPFRPPVSRMNRMEIGSQKGSQANNSPRTSTERSPVSTAPSSVAVLLTRGKSVRQRPSLPALQGTPRFQSNASGSKSTPRVVKTADFLQHDPYPALPVDLPITPPLMSPSRRKLHRFGSSIGLGVFGMRRSNSSDSSLDDALENVKDLEPRGSALPKSSSPRMLSRTPSTKPKMVARGANERAPPLILPPCPETYEDERDVTRWPLRKDASVLPMKLHKRQRTVRRNGMDGGIQRK</sequence>
<feature type="compositionally biased region" description="Polar residues" evidence="1">
    <location>
        <begin position="211"/>
        <end position="223"/>
    </location>
</feature>
<feature type="compositionally biased region" description="Polar residues" evidence="1">
    <location>
        <begin position="163"/>
        <end position="178"/>
    </location>
</feature>
<proteinExistence type="predicted"/>
<feature type="compositionally biased region" description="Low complexity" evidence="1">
    <location>
        <begin position="179"/>
        <end position="190"/>
    </location>
</feature>
<protein>
    <submittedName>
        <fullName evidence="2">Uncharacterized protein</fullName>
    </submittedName>
</protein>
<comment type="caution">
    <text evidence="2">The sequence shown here is derived from an EMBL/GenBank/DDBJ whole genome shotgun (WGS) entry which is preliminary data.</text>
</comment>
<gene>
    <name evidence="2" type="ORF">LTR97_009200</name>
</gene>
<dbReference type="AlphaFoldDB" id="A0AAN7ZRZ4"/>
<dbReference type="EMBL" id="JAVRQU010000015">
    <property type="protein sequence ID" value="KAK5694610.1"/>
    <property type="molecule type" value="Genomic_DNA"/>
</dbReference>
<feature type="region of interest" description="Disordered" evidence="1">
    <location>
        <begin position="289"/>
        <end position="320"/>
    </location>
</feature>
<evidence type="ECO:0000256" key="1">
    <source>
        <dbReference type="SAM" id="MobiDB-lite"/>
    </source>
</evidence>
<evidence type="ECO:0000313" key="2">
    <source>
        <dbReference type="EMBL" id="KAK5694610.1"/>
    </source>
</evidence>
<reference evidence="2" key="1">
    <citation type="submission" date="2023-08" db="EMBL/GenBank/DDBJ databases">
        <title>Black Yeasts Isolated from many extreme environments.</title>
        <authorList>
            <person name="Coleine C."/>
            <person name="Stajich J.E."/>
            <person name="Selbmann L."/>
        </authorList>
    </citation>
    <scope>NUCLEOTIDE SEQUENCE</scope>
    <source>
        <strain evidence="2">CCFEE 5810</strain>
    </source>
</reference>
<feature type="compositionally biased region" description="Polar residues" evidence="1">
    <location>
        <begin position="301"/>
        <end position="315"/>
    </location>
</feature>
<feature type="region of interest" description="Disordered" evidence="1">
    <location>
        <begin position="161"/>
        <end position="225"/>
    </location>
</feature>
<name>A0AAN7ZRZ4_9PEZI</name>
<organism evidence="2 3">
    <name type="scientific">Elasticomyces elasticus</name>
    <dbReference type="NCBI Taxonomy" id="574655"/>
    <lineage>
        <taxon>Eukaryota</taxon>
        <taxon>Fungi</taxon>
        <taxon>Dikarya</taxon>
        <taxon>Ascomycota</taxon>
        <taxon>Pezizomycotina</taxon>
        <taxon>Dothideomycetes</taxon>
        <taxon>Dothideomycetidae</taxon>
        <taxon>Mycosphaerellales</taxon>
        <taxon>Teratosphaeriaceae</taxon>
        <taxon>Elasticomyces</taxon>
    </lineage>
</organism>
<dbReference type="Proteomes" id="UP001310594">
    <property type="component" value="Unassembled WGS sequence"/>
</dbReference>
<evidence type="ECO:0000313" key="3">
    <source>
        <dbReference type="Proteomes" id="UP001310594"/>
    </source>
</evidence>
<accession>A0AAN7ZRZ4</accession>